<sequence length="512" mass="56474">MDLRKLWGMCSAEDFQADEEEVIVRSLRGGDYYDLLRMMAWMMMVSRIPGAKATGIYQGREGPNDPRGQMSIGGLQATQELFYHRWAAGLMPSKVQVRWRVLQSLPNNNEALEADFRMDETWQCTYKEALPAAIAVFSVRLGTMYKWSPWSEDSPALSVEVPEPCPRVSPAEEGRARDGDQDPYVEISDLTDSQAQAVWRPFATEGALRALEYRVSICQLEGPQSTSPWEDAVVAGILHVQEPPEKVKFPLRGLRPDQWYQVRVDARYPCVGKRAFSDSKAVSAAFRTPLPLRPPLQPLPLRLDLDEEAPEEAAEAEAEAEAPGGFLWAARPWVSVCVEHFASETYKFQYKEAVLKGRSDFEGWQEPLVVEAAQPSQAEAGHAILRIGLPKGAPELVALRLADSASAGSSPLRWSVTSPPIVTRVAPPLLARCFPDGAMQLLPSIGGGLQLSLRFFLQPGGGAATEALLPLPGVSALLPGKMPAGQSLPGHRYVSQCQLRLRVKGESKDWMQ</sequence>
<reference evidence="2 3" key="1">
    <citation type="submission" date="2016-02" db="EMBL/GenBank/DDBJ databases">
        <title>Genome analysis of coral dinoflagellate symbionts highlights evolutionary adaptations to a symbiotic lifestyle.</title>
        <authorList>
            <person name="Aranda M."/>
            <person name="Li Y."/>
            <person name="Liew Y.J."/>
            <person name="Baumgarten S."/>
            <person name="Simakov O."/>
            <person name="Wilson M."/>
            <person name="Piel J."/>
            <person name="Ashoor H."/>
            <person name="Bougouffa S."/>
            <person name="Bajic V.B."/>
            <person name="Ryu T."/>
            <person name="Ravasi T."/>
            <person name="Bayer T."/>
            <person name="Micklem G."/>
            <person name="Kim H."/>
            <person name="Bhak J."/>
            <person name="Lajeunesse T.C."/>
            <person name="Voolstra C.R."/>
        </authorList>
    </citation>
    <scope>NUCLEOTIDE SEQUENCE [LARGE SCALE GENOMIC DNA]</scope>
    <source>
        <strain evidence="2 3">CCMP2467</strain>
    </source>
</reference>
<protein>
    <submittedName>
        <fullName evidence="2">Uncharacterized protein</fullName>
    </submittedName>
</protein>
<evidence type="ECO:0000256" key="1">
    <source>
        <dbReference type="SAM" id="MobiDB-lite"/>
    </source>
</evidence>
<comment type="caution">
    <text evidence="2">The sequence shown here is derived from an EMBL/GenBank/DDBJ whole genome shotgun (WGS) entry which is preliminary data.</text>
</comment>
<dbReference type="CDD" id="cd00063">
    <property type="entry name" value="FN3"/>
    <property type="match status" value="1"/>
</dbReference>
<dbReference type="EMBL" id="LSRX01001957">
    <property type="protein sequence ID" value="OLP76673.1"/>
    <property type="molecule type" value="Genomic_DNA"/>
</dbReference>
<proteinExistence type="predicted"/>
<keyword evidence="3" id="KW-1185">Reference proteome</keyword>
<dbReference type="AlphaFoldDB" id="A0A1Q9C176"/>
<evidence type="ECO:0000313" key="2">
    <source>
        <dbReference type="EMBL" id="OLP76673.1"/>
    </source>
</evidence>
<dbReference type="InterPro" id="IPR036116">
    <property type="entry name" value="FN3_sf"/>
</dbReference>
<evidence type="ECO:0000313" key="3">
    <source>
        <dbReference type="Proteomes" id="UP000186817"/>
    </source>
</evidence>
<name>A0A1Q9C176_SYMMI</name>
<dbReference type="InterPro" id="IPR013783">
    <property type="entry name" value="Ig-like_fold"/>
</dbReference>
<accession>A0A1Q9C176</accession>
<feature type="compositionally biased region" description="Basic and acidic residues" evidence="1">
    <location>
        <begin position="170"/>
        <end position="180"/>
    </location>
</feature>
<dbReference type="PROSITE" id="PS50853">
    <property type="entry name" value="FN3"/>
    <property type="match status" value="1"/>
</dbReference>
<dbReference type="OrthoDB" id="414062at2759"/>
<dbReference type="Gene3D" id="2.60.40.10">
    <property type="entry name" value="Immunoglobulins"/>
    <property type="match status" value="1"/>
</dbReference>
<dbReference type="SUPFAM" id="SSF49265">
    <property type="entry name" value="Fibronectin type III"/>
    <property type="match status" value="1"/>
</dbReference>
<organism evidence="2 3">
    <name type="scientific">Symbiodinium microadriaticum</name>
    <name type="common">Dinoflagellate</name>
    <name type="synonym">Zooxanthella microadriatica</name>
    <dbReference type="NCBI Taxonomy" id="2951"/>
    <lineage>
        <taxon>Eukaryota</taxon>
        <taxon>Sar</taxon>
        <taxon>Alveolata</taxon>
        <taxon>Dinophyceae</taxon>
        <taxon>Suessiales</taxon>
        <taxon>Symbiodiniaceae</taxon>
        <taxon>Symbiodinium</taxon>
    </lineage>
</organism>
<dbReference type="InterPro" id="IPR003961">
    <property type="entry name" value="FN3_dom"/>
</dbReference>
<gene>
    <name evidence="2" type="ORF">AK812_SmicGene43363</name>
</gene>
<feature type="region of interest" description="Disordered" evidence="1">
    <location>
        <begin position="152"/>
        <end position="182"/>
    </location>
</feature>
<dbReference type="Proteomes" id="UP000186817">
    <property type="component" value="Unassembled WGS sequence"/>
</dbReference>